<feature type="chain" id="PRO_5041981418" evidence="8">
    <location>
        <begin position="22"/>
        <end position="420"/>
    </location>
</feature>
<evidence type="ECO:0000256" key="5">
    <source>
        <dbReference type="PIRSR" id="PIRSR601461-1"/>
    </source>
</evidence>
<keyword evidence="3 7" id="KW-0064">Aspartyl protease</keyword>
<dbReference type="FunFam" id="2.40.70.10:FF:000026">
    <property type="entry name" value="Endothiapepsin"/>
    <property type="match status" value="1"/>
</dbReference>
<reference evidence="10" key="2">
    <citation type="submission" date="2023-06" db="EMBL/GenBank/DDBJ databases">
        <authorList>
            <consortium name="Lawrence Berkeley National Laboratory"/>
            <person name="Haridas S."/>
            <person name="Hensen N."/>
            <person name="Bonometti L."/>
            <person name="Westerberg I."/>
            <person name="Brannstrom I.O."/>
            <person name="Guillou S."/>
            <person name="Cros-Aarteil S."/>
            <person name="Calhoun S."/>
            <person name="Kuo A."/>
            <person name="Mondo S."/>
            <person name="Pangilinan J."/>
            <person name="Riley R."/>
            <person name="LaButti K."/>
            <person name="Andreopoulos B."/>
            <person name="Lipzen A."/>
            <person name="Chen C."/>
            <person name="Yanf M."/>
            <person name="Daum C."/>
            <person name="Ng V."/>
            <person name="Clum A."/>
            <person name="Steindorff A."/>
            <person name="Ohm R."/>
            <person name="Martin F."/>
            <person name="Silar P."/>
            <person name="Natvig D."/>
            <person name="Lalanne C."/>
            <person name="Gautier V."/>
            <person name="Ament-velasquez S.L."/>
            <person name="Kruys A."/>
            <person name="Hutchinson M.I."/>
            <person name="Powell A.J."/>
            <person name="Barry K."/>
            <person name="Miller A.N."/>
            <person name="Grigoriev I.V."/>
            <person name="Debuchy R."/>
            <person name="Gladieux P."/>
            <person name="Thoren M.H."/>
            <person name="Johannesson H."/>
        </authorList>
    </citation>
    <scope>NUCLEOTIDE SEQUENCE</scope>
    <source>
        <strain evidence="10">CBS 232.78</strain>
    </source>
</reference>
<feature type="signal peptide" evidence="8">
    <location>
        <begin position="1"/>
        <end position="21"/>
    </location>
</feature>
<dbReference type="FunFam" id="2.40.70.10:FF:000024">
    <property type="entry name" value="Endothiapepsin"/>
    <property type="match status" value="1"/>
</dbReference>
<dbReference type="Gene3D" id="2.40.70.10">
    <property type="entry name" value="Acid Proteases"/>
    <property type="match status" value="2"/>
</dbReference>
<keyword evidence="6" id="KW-1015">Disulfide bond</keyword>
<evidence type="ECO:0000256" key="6">
    <source>
        <dbReference type="PIRSR" id="PIRSR601461-2"/>
    </source>
</evidence>
<feature type="active site" evidence="5">
    <location>
        <position position="308"/>
    </location>
</feature>
<keyword evidence="11" id="KW-1185">Reference proteome</keyword>
<dbReference type="EMBL" id="JAULSW010000003">
    <property type="protein sequence ID" value="KAK3387890.1"/>
    <property type="molecule type" value="Genomic_DNA"/>
</dbReference>
<feature type="domain" description="Peptidase A1" evidence="9">
    <location>
        <begin position="106"/>
        <end position="417"/>
    </location>
</feature>
<keyword evidence="4 7" id="KW-0378">Hydrolase</keyword>
<evidence type="ECO:0000313" key="11">
    <source>
        <dbReference type="Proteomes" id="UP001285441"/>
    </source>
</evidence>
<dbReference type="InterPro" id="IPR021109">
    <property type="entry name" value="Peptidase_aspartic_dom_sf"/>
</dbReference>
<comment type="similarity">
    <text evidence="1 7">Belongs to the peptidase A1 family.</text>
</comment>
<evidence type="ECO:0000256" key="4">
    <source>
        <dbReference type="ARBA" id="ARBA00022801"/>
    </source>
</evidence>
<dbReference type="PROSITE" id="PS51767">
    <property type="entry name" value="PEPTIDASE_A1"/>
    <property type="match status" value="1"/>
</dbReference>
<dbReference type="InterPro" id="IPR001461">
    <property type="entry name" value="Aspartic_peptidase_A1"/>
</dbReference>
<evidence type="ECO:0000259" key="9">
    <source>
        <dbReference type="PROSITE" id="PS51767"/>
    </source>
</evidence>
<feature type="active site" evidence="5">
    <location>
        <position position="124"/>
    </location>
</feature>
<dbReference type="PRINTS" id="PR00792">
    <property type="entry name" value="PEPSIN"/>
</dbReference>
<gene>
    <name evidence="10" type="ORF">B0H63DRAFT_166132</name>
</gene>
<evidence type="ECO:0000256" key="2">
    <source>
        <dbReference type="ARBA" id="ARBA00022670"/>
    </source>
</evidence>
<dbReference type="PROSITE" id="PS00141">
    <property type="entry name" value="ASP_PROTEASE"/>
    <property type="match status" value="1"/>
</dbReference>
<dbReference type="InterPro" id="IPR033121">
    <property type="entry name" value="PEPTIDASE_A1"/>
</dbReference>
<name>A0AAE0NUK4_9PEZI</name>
<evidence type="ECO:0000256" key="7">
    <source>
        <dbReference type="RuleBase" id="RU000454"/>
    </source>
</evidence>
<sequence>MVSITNLLLTTVLGAAGLGLALPPKIGTTVTENGKTGRASFKQARNPNYVFNGAMSMYKTYLKYGVPAPDHLVKAVASFKAEELQKRAANKGSAAAVPIDEFDIAYVTPVSIGTPPQTLNLDFDTGSSDLWVFSSLLPTSQRRGQEIYTPTKSTTASLLTGHTWSITYGDGSASRGTVYIDNFTVGGLEAKGQAVQAAQQVSTSFTSETQIDGLVGLGFSSLNTVNPKGQLTYFDNIKAGLEKPVFTADLKFHAAGSYDFGFVDKAKYKGEITYVPVNTNPGYWTFISGGFAVGNGSFTETSISGIADTGTTLAYLPNTVVNAYYKQVSGATNSRSYGGYVFPCTSTLPSFTFGVGAAKITIPAEYINYGKASASSSQCFGGIQSSSGLGINIWGDVALKSAFVVFDGSTPPTLGWAAKA</sequence>
<dbReference type="InterPro" id="IPR001969">
    <property type="entry name" value="Aspartic_peptidase_AS"/>
</dbReference>
<dbReference type="SUPFAM" id="SSF50630">
    <property type="entry name" value="Acid proteases"/>
    <property type="match status" value="1"/>
</dbReference>
<dbReference type="InterPro" id="IPR034163">
    <property type="entry name" value="Aspergillopepsin-like_cat_dom"/>
</dbReference>
<organism evidence="10 11">
    <name type="scientific">Podospora didyma</name>
    <dbReference type="NCBI Taxonomy" id="330526"/>
    <lineage>
        <taxon>Eukaryota</taxon>
        <taxon>Fungi</taxon>
        <taxon>Dikarya</taxon>
        <taxon>Ascomycota</taxon>
        <taxon>Pezizomycotina</taxon>
        <taxon>Sordariomycetes</taxon>
        <taxon>Sordariomycetidae</taxon>
        <taxon>Sordariales</taxon>
        <taxon>Podosporaceae</taxon>
        <taxon>Podospora</taxon>
    </lineage>
</organism>
<evidence type="ECO:0000256" key="1">
    <source>
        <dbReference type="ARBA" id="ARBA00007447"/>
    </source>
</evidence>
<dbReference type="PANTHER" id="PTHR47966">
    <property type="entry name" value="BETA-SITE APP-CLEAVING ENZYME, ISOFORM A-RELATED"/>
    <property type="match status" value="1"/>
</dbReference>
<evidence type="ECO:0000256" key="8">
    <source>
        <dbReference type="SAM" id="SignalP"/>
    </source>
</evidence>
<comment type="caution">
    <text evidence="10">The sequence shown here is derived from an EMBL/GenBank/DDBJ whole genome shotgun (WGS) entry which is preliminary data.</text>
</comment>
<reference evidence="10" key="1">
    <citation type="journal article" date="2023" name="Mol. Phylogenet. Evol.">
        <title>Genome-scale phylogeny and comparative genomics of the fungal order Sordariales.</title>
        <authorList>
            <person name="Hensen N."/>
            <person name="Bonometti L."/>
            <person name="Westerberg I."/>
            <person name="Brannstrom I.O."/>
            <person name="Guillou S."/>
            <person name="Cros-Aarteil S."/>
            <person name="Calhoun S."/>
            <person name="Haridas S."/>
            <person name="Kuo A."/>
            <person name="Mondo S."/>
            <person name="Pangilinan J."/>
            <person name="Riley R."/>
            <person name="LaButti K."/>
            <person name="Andreopoulos B."/>
            <person name="Lipzen A."/>
            <person name="Chen C."/>
            <person name="Yan M."/>
            <person name="Daum C."/>
            <person name="Ng V."/>
            <person name="Clum A."/>
            <person name="Steindorff A."/>
            <person name="Ohm R.A."/>
            <person name="Martin F."/>
            <person name="Silar P."/>
            <person name="Natvig D.O."/>
            <person name="Lalanne C."/>
            <person name="Gautier V."/>
            <person name="Ament-Velasquez S.L."/>
            <person name="Kruys A."/>
            <person name="Hutchinson M.I."/>
            <person name="Powell A.J."/>
            <person name="Barry K."/>
            <person name="Miller A.N."/>
            <person name="Grigoriev I.V."/>
            <person name="Debuchy R."/>
            <person name="Gladieux P."/>
            <person name="Hiltunen Thoren M."/>
            <person name="Johannesson H."/>
        </authorList>
    </citation>
    <scope>NUCLEOTIDE SEQUENCE</scope>
    <source>
        <strain evidence="10">CBS 232.78</strain>
    </source>
</reference>
<dbReference type="GO" id="GO:0006508">
    <property type="term" value="P:proteolysis"/>
    <property type="evidence" value="ECO:0007669"/>
    <property type="project" value="UniProtKB-KW"/>
</dbReference>
<dbReference type="GO" id="GO:0004190">
    <property type="term" value="F:aspartic-type endopeptidase activity"/>
    <property type="evidence" value="ECO:0007669"/>
    <property type="project" value="UniProtKB-KW"/>
</dbReference>
<dbReference type="Proteomes" id="UP001285441">
    <property type="component" value="Unassembled WGS sequence"/>
</dbReference>
<keyword evidence="8" id="KW-0732">Signal</keyword>
<accession>A0AAE0NUK4</accession>
<protein>
    <submittedName>
        <fullName evidence="10">Aspartic-type endopeptidase-like protein</fullName>
    </submittedName>
</protein>
<dbReference type="CDD" id="cd06097">
    <property type="entry name" value="Aspergillopepsin_like"/>
    <property type="match status" value="1"/>
</dbReference>
<keyword evidence="2 7" id="KW-0645">Protease</keyword>
<dbReference type="AlphaFoldDB" id="A0AAE0NUK4"/>
<evidence type="ECO:0000256" key="3">
    <source>
        <dbReference type="ARBA" id="ARBA00022750"/>
    </source>
</evidence>
<proteinExistence type="inferred from homology"/>
<dbReference type="PANTHER" id="PTHR47966:SF2">
    <property type="entry name" value="ASPERGILLOPEPSIN-1-RELATED"/>
    <property type="match status" value="1"/>
</dbReference>
<evidence type="ECO:0000313" key="10">
    <source>
        <dbReference type="EMBL" id="KAK3387890.1"/>
    </source>
</evidence>
<dbReference type="Pfam" id="PF00026">
    <property type="entry name" value="Asp"/>
    <property type="match status" value="1"/>
</dbReference>
<feature type="disulfide bond" evidence="6">
    <location>
        <begin position="344"/>
        <end position="379"/>
    </location>
</feature>